<keyword evidence="3" id="KW-1185">Reference proteome</keyword>
<evidence type="ECO:0000313" key="3">
    <source>
        <dbReference type="Proteomes" id="UP000266677"/>
    </source>
</evidence>
<protein>
    <submittedName>
        <fullName evidence="2">Uncharacterized protein</fullName>
    </submittedName>
</protein>
<dbReference type="RefSeq" id="WP_120039644.1">
    <property type="nucleotide sequence ID" value="NZ_QZFU01000016.1"/>
</dbReference>
<organism evidence="2 3">
    <name type="scientific">Nocardia panacis</name>
    <dbReference type="NCBI Taxonomy" id="2340916"/>
    <lineage>
        <taxon>Bacteria</taxon>
        <taxon>Bacillati</taxon>
        <taxon>Actinomycetota</taxon>
        <taxon>Actinomycetes</taxon>
        <taxon>Mycobacteriales</taxon>
        <taxon>Nocardiaceae</taxon>
        <taxon>Nocardia</taxon>
    </lineage>
</organism>
<accession>A0A3A4KQ77</accession>
<dbReference type="OrthoDB" id="4569066at2"/>
<proteinExistence type="predicted"/>
<evidence type="ECO:0000313" key="2">
    <source>
        <dbReference type="EMBL" id="RJO76722.1"/>
    </source>
</evidence>
<evidence type="ECO:0000256" key="1">
    <source>
        <dbReference type="SAM" id="MobiDB-lite"/>
    </source>
</evidence>
<sequence>MEALLTLAAVIAFAYVVRHYAPAKGSALPPRPSAQNGGRSYYEEQRRYSDLTAIYGRADCPEYGIDESSTRDKSSYRKLAPPCH</sequence>
<feature type="region of interest" description="Disordered" evidence="1">
    <location>
        <begin position="64"/>
        <end position="84"/>
    </location>
</feature>
<dbReference type="EMBL" id="QZFU01000016">
    <property type="protein sequence ID" value="RJO76722.1"/>
    <property type="molecule type" value="Genomic_DNA"/>
</dbReference>
<gene>
    <name evidence="2" type="ORF">D5S18_10690</name>
</gene>
<dbReference type="Proteomes" id="UP000266677">
    <property type="component" value="Unassembled WGS sequence"/>
</dbReference>
<comment type="caution">
    <text evidence="2">The sequence shown here is derived from an EMBL/GenBank/DDBJ whole genome shotgun (WGS) entry which is preliminary data.</text>
</comment>
<dbReference type="AlphaFoldDB" id="A0A3A4KQ77"/>
<name>A0A3A4KQ77_9NOCA</name>
<reference evidence="2 3" key="1">
    <citation type="submission" date="2018-09" db="EMBL/GenBank/DDBJ databases">
        <title>YIM PH21274 draft genome.</title>
        <authorList>
            <person name="Miao C."/>
        </authorList>
    </citation>
    <scope>NUCLEOTIDE SEQUENCE [LARGE SCALE GENOMIC DNA]</scope>
    <source>
        <strain evidence="2 3">YIM PH 21724</strain>
    </source>
</reference>